<protein>
    <recommendedName>
        <fullName evidence="3">Monodehydroascorbate reductase</fullName>
    </recommendedName>
</protein>
<comment type="caution">
    <text evidence="2">The sequence shown here is derived from an EMBL/GenBank/DDBJ whole genome shotgun (WGS) entry which is preliminary data.</text>
</comment>
<feature type="compositionally biased region" description="Polar residues" evidence="1">
    <location>
        <begin position="241"/>
        <end position="253"/>
    </location>
</feature>
<organism evidence="2">
    <name type="scientific">Tanacetum cinerariifolium</name>
    <name type="common">Dalmatian daisy</name>
    <name type="synonym">Chrysanthemum cinerariifolium</name>
    <dbReference type="NCBI Taxonomy" id="118510"/>
    <lineage>
        <taxon>Eukaryota</taxon>
        <taxon>Viridiplantae</taxon>
        <taxon>Streptophyta</taxon>
        <taxon>Embryophyta</taxon>
        <taxon>Tracheophyta</taxon>
        <taxon>Spermatophyta</taxon>
        <taxon>Magnoliopsida</taxon>
        <taxon>eudicotyledons</taxon>
        <taxon>Gunneridae</taxon>
        <taxon>Pentapetalae</taxon>
        <taxon>asterids</taxon>
        <taxon>campanulids</taxon>
        <taxon>Asterales</taxon>
        <taxon>Asteraceae</taxon>
        <taxon>Asteroideae</taxon>
        <taxon>Anthemideae</taxon>
        <taxon>Anthemidinae</taxon>
        <taxon>Tanacetum</taxon>
    </lineage>
</organism>
<dbReference type="AlphaFoldDB" id="A0A6L2MSC0"/>
<evidence type="ECO:0008006" key="3">
    <source>
        <dbReference type="Google" id="ProtNLM"/>
    </source>
</evidence>
<feature type="compositionally biased region" description="Basic and acidic residues" evidence="1">
    <location>
        <begin position="652"/>
        <end position="662"/>
    </location>
</feature>
<feature type="compositionally biased region" description="Basic residues" evidence="1">
    <location>
        <begin position="594"/>
        <end position="612"/>
    </location>
</feature>
<reference evidence="2" key="1">
    <citation type="journal article" date="2019" name="Sci. Rep.">
        <title>Draft genome of Tanacetum cinerariifolium, the natural source of mosquito coil.</title>
        <authorList>
            <person name="Yamashiro T."/>
            <person name="Shiraishi A."/>
            <person name="Satake H."/>
            <person name="Nakayama K."/>
        </authorList>
    </citation>
    <scope>NUCLEOTIDE SEQUENCE</scope>
</reference>
<feature type="compositionally biased region" description="Acidic residues" evidence="1">
    <location>
        <begin position="285"/>
        <end position="315"/>
    </location>
</feature>
<name>A0A6L2MSC0_TANCI</name>
<dbReference type="EMBL" id="BKCJ010007045">
    <property type="protein sequence ID" value="GEU75245.1"/>
    <property type="molecule type" value="Genomic_DNA"/>
</dbReference>
<evidence type="ECO:0000256" key="1">
    <source>
        <dbReference type="SAM" id="MobiDB-lite"/>
    </source>
</evidence>
<gene>
    <name evidence="2" type="ORF">Tci_047223</name>
</gene>
<feature type="compositionally biased region" description="Acidic residues" evidence="1">
    <location>
        <begin position="361"/>
        <end position="371"/>
    </location>
</feature>
<proteinExistence type="predicted"/>
<evidence type="ECO:0000313" key="2">
    <source>
        <dbReference type="EMBL" id="GEU75245.1"/>
    </source>
</evidence>
<feature type="region of interest" description="Disordered" evidence="1">
    <location>
        <begin position="241"/>
        <end position="371"/>
    </location>
</feature>
<accession>A0A6L2MSC0</accession>
<feature type="region of interest" description="Disordered" evidence="1">
    <location>
        <begin position="216"/>
        <end position="235"/>
    </location>
</feature>
<sequence>MDIIIDQQVALDEALVPYASRLRIGKSNFRLRSYITSKESTLQMVYDVLRPTPFYKVFLVTTDVPEIYMQEFWETATVHHHSIHFKMDKKKRIVNLEYFREMLHICPRLPGQTFDELSFEEEILAFLRFLGHSGEIRKLTDAQILWGMYHKKNVDFAYLMWEDFIYQVEHKDAKKRNEMYYPSVMLLVELTNEDIRNSKAYKEYYAIASGAVPPKTKASVRKTKSSSDTTITPLTVADTRLSTSVKGKQPTKSSKAKDEGTGIIPGVLDVPTNESDEEISWKSSDEDDDDEADDDDQDDDDQDDNDDDQDTDNDSDNFVHSKLSIHKEEAKDEESFDPTVQTPKNYDDEGNDDASLGMNVGDEEGHDAEDDDEELYRDVNINLEGRDVQMTDVYTTQEFEDTYVTLTPVNPNGQQQSSLVSSQFVTSMLNLSPDAGIDSLFMTTPWVDVQASTTVASLTLTAPTLPPPTDLPNFGSLFGFDHRLKTLKANFSEFVQTNQFAGAVSYILGIVERYMDQQMNKAVKQVKEQVKVQVSKILPKIEKTVNEQLEAKVLSRSSNSSKTSYVVAADLSEMELKKILIEKMESNKTLRWIRPRVQKTKRRKRARVKKRSKGEGDQDHWQVYSRVKSHQKTASKFAPVEEPMQTTQDLEEPSHQEFKTDVTDDQPIPEASQHPKWSLVELEFFLEEVYKATTDQLEWNNPEGQRYPHNLLKPLPLIPNSRGRRVIPFDHFINNDLEYLRGGASSRVKSYQKKLNLTKPDTYRSDLKRKEAYTAYSNPRGFIYQNKDKQNWVDAD</sequence>
<feature type="region of interest" description="Disordered" evidence="1">
    <location>
        <begin position="594"/>
        <end position="673"/>
    </location>
</feature>